<dbReference type="Proteomes" id="UP000735302">
    <property type="component" value="Unassembled WGS sequence"/>
</dbReference>
<evidence type="ECO:0000259" key="1">
    <source>
        <dbReference type="PROSITE" id="PS50041"/>
    </source>
</evidence>
<sequence length="216" mass="23221">MVKVTDSTVGSERLGPSWTDSTLVTCSVNCFQKYSLRCQTIMYNSSIKLCTPGSFLKTSSVGALLAPNTTEGDLYAPKTCDNSNNFNYVTSGGSSACMLVSDGAMGYDDAVNFCSSLGAHLFVAHTFERLALLPSGEGFMIGLTDRASEGTFAWDDNGETISTAYSDLLFKTGEPNNAHGVEDCVTVVPNSILPSGNDFPCHMALFRFVCERPMIY</sequence>
<reference evidence="2 3" key="1">
    <citation type="journal article" date="2021" name="Elife">
        <title>Chloroplast acquisition without the gene transfer in kleptoplastic sea slugs, Plakobranchus ocellatus.</title>
        <authorList>
            <person name="Maeda T."/>
            <person name="Takahashi S."/>
            <person name="Yoshida T."/>
            <person name="Shimamura S."/>
            <person name="Takaki Y."/>
            <person name="Nagai Y."/>
            <person name="Toyoda A."/>
            <person name="Suzuki Y."/>
            <person name="Arimoto A."/>
            <person name="Ishii H."/>
            <person name="Satoh N."/>
            <person name="Nishiyama T."/>
            <person name="Hasebe M."/>
            <person name="Maruyama T."/>
            <person name="Minagawa J."/>
            <person name="Obokata J."/>
            <person name="Shigenobu S."/>
        </authorList>
    </citation>
    <scope>NUCLEOTIDE SEQUENCE [LARGE SCALE GENOMIC DNA]</scope>
</reference>
<dbReference type="EMBL" id="BLXT01002992">
    <property type="protein sequence ID" value="GFN99386.1"/>
    <property type="molecule type" value="Genomic_DNA"/>
</dbReference>
<dbReference type="InterPro" id="IPR001304">
    <property type="entry name" value="C-type_lectin-like"/>
</dbReference>
<accession>A0AAV3ZXH6</accession>
<dbReference type="SUPFAM" id="SSF56436">
    <property type="entry name" value="C-type lectin-like"/>
    <property type="match status" value="1"/>
</dbReference>
<proteinExistence type="predicted"/>
<dbReference type="PROSITE" id="PS50041">
    <property type="entry name" value="C_TYPE_LECTIN_2"/>
    <property type="match status" value="1"/>
</dbReference>
<keyword evidence="3" id="KW-1185">Reference proteome</keyword>
<feature type="domain" description="C-type lectin" evidence="1">
    <location>
        <begin position="93"/>
        <end position="201"/>
    </location>
</feature>
<dbReference type="InterPro" id="IPR016186">
    <property type="entry name" value="C-type_lectin-like/link_sf"/>
</dbReference>
<dbReference type="InterPro" id="IPR016187">
    <property type="entry name" value="CTDL_fold"/>
</dbReference>
<evidence type="ECO:0000313" key="2">
    <source>
        <dbReference type="EMBL" id="GFN99386.1"/>
    </source>
</evidence>
<organism evidence="2 3">
    <name type="scientific">Plakobranchus ocellatus</name>
    <dbReference type="NCBI Taxonomy" id="259542"/>
    <lineage>
        <taxon>Eukaryota</taxon>
        <taxon>Metazoa</taxon>
        <taxon>Spiralia</taxon>
        <taxon>Lophotrochozoa</taxon>
        <taxon>Mollusca</taxon>
        <taxon>Gastropoda</taxon>
        <taxon>Heterobranchia</taxon>
        <taxon>Euthyneura</taxon>
        <taxon>Panpulmonata</taxon>
        <taxon>Sacoglossa</taxon>
        <taxon>Placobranchoidea</taxon>
        <taxon>Plakobranchidae</taxon>
        <taxon>Plakobranchus</taxon>
    </lineage>
</organism>
<dbReference type="Gene3D" id="3.10.100.10">
    <property type="entry name" value="Mannose-Binding Protein A, subunit A"/>
    <property type="match status" value="1"/>
</dbReference>
<dbReference type="Pfam" id="PF00059">
    <property type="entry name" value="Lectin_C"/>
    <property type="match status" value="1"/>
</dbReference>
<protein>
    <submittedName>
        <fullName evidence="2">C-type lectin domain family 4 member e</fullName>
    </submittedName>
</protein>
<dbReference type="InterPro" id="IPR050111">
    <property type="entry name" value="C-type_lectin/snaclec_domain"/>
</dbReference>
<name>A0AAV3ZXH6_9GAST</name>
<gene>
    <name evidence="2" type="ORF">PoB_002589200</name>
</gene>
<dbReference type="AlphaFoldDB" id="A0AAV3ZXH6"/>
<evidence type="ECO:0000313" key="3">
    <source>
        <dbReference type="Proteomes" id="UP000735302"/>
    </source>
</evidence>
<dbReference type="PANTHER" id="PTHR22803">
    <property type="entry name" value="MANNOSE, PHOSPHOLIPASE, LECTIN RECEPTOR RELATED"/>
    <property type="match status" value="1"/>
</dbReference>
<comment type="caution">
    <text evidence="2">The sequence shown here is derived from an EMBL/GenBank/DDBJ whole genome shotgun (WGS) entry which is preliminary data.</text>
</comment>
<dbReference type="SMART" id="SM00034">
    <property type="entry name" value="CLECT"/>
    <property type="match status" value="1"/>
</dbReference>